<accession>A0A5C4J0V6</accession>
<keyword evidence="3" id="KW-1185">Reference proteome</keyword>
<evidence type="ECO:0000313" key="2">
    <source>
        <dbReference type="EMBL" id="TMQ90291.1"/>
    </source>
</evidence>
<dbReference type="AlphaFoldDB" id="A0A5C4J0V6"/>
<dbReference type="Proteomes" id="UP000309174">
    <property type="component" value="Unassembled WGS sequence"/>
</dbReference>
<evidence type="ECO:0000313" key="3">
    <source>
        <dbReference type="Proteomes" id="UP000309174"/>
    </source>
</evidence>
<proteinExistence type="predicted"/>
<dbReference type="RefSeq" id="WP_138649692.1">
    <property type="nucleotide sequence ID" value="NZ_VCKW01000306.1"/>
</dbReference>
<keyword evidence="1" id="KW-1133">Transmembrane helix</keyword>
<reference evidence="2 3" key="1">
    <citation type="submission" date="2019-05" db="EMBL/GenBank/DDBJ databases">
        <title>Draft genome sequence of Actinomadura sp. 14C53.</title>
        <authorList>
            <person name="Saricaoglu S."/>
            <person name="Isik K."/>
        </authorList>
    </citation>
    <scope>NUCLEOTIDE SEQUENCE [LARGE SCALE GENOMIC DNA]</scope>
    <source>
        <strain evidence="2 3">14C53</strain>
    </source>
</reference>
<protein>
    <submittedName>
        <fullName evidence="2">Uncharacterized protein</fullName>
    </submittedName>
</protein>
<feature type="transmembrane region" description="Helical" evidence="1">
    <location>
        <begin position="90"/>
        <end position="109"/>
    </location>
</feature>
<feature type="transmembrane region" description="Helical" evidence="1">
    <location>
        <begin position="31"/>
        <end position="52"/>
    </location>
</feature>
<evidence type="ECO:0000256" key="1">
    <source>
        <dbReference type="SAM" id="Phobius"/>
    </source>
</evidence>
<dbReference type="EMBL" id="VCKW01000306">
    <property type="protein sequence ID" value="TMQ90291.1"/>
    <property type="molecule type" value="Genomic_DNA"/>
</dbReference>
<comment type="caution">
    <text evidence="2">The sequence shown here is derived from an EMBL/GenBank/DDBJ whole genome shotgun (WGS) entry which is preliminary data.</text>
</comment>
<gene>
    <name evidence="2" type="ORF">ETD83_36090</name>
</gene>
<organism evidence="2 3">
    <name type="scientific">Actinomadura soli</name>
    <dbReference type="NCBI Taxonomy" id="2508997"/>
    <lineage>
        <taxon>Bacteria</taxon>
        <taxon>Bacillati</taxon>
        <taxon>Actinomycetota</taxon>
        <taxon>Actinomycetes</taxon>
        <taxon>Streptosporangiales</taxon>
        <taxon>Thermomonosporaceae</taxon>
        <taxon>Actinomadura</taxon>
    </lineage>
</organism>
<feature type="transmembrane region" description="Helical" evidence="1">
    <location>
        <begin position="59"/>
        <end position="78"/>
    </location>
</feature>
<keyword evidence="1" id="KW-0472">Membrane</keyword>
<name>A0A5C4J0V6_9ACTN</name>
<sequence length="116" mass="11397">MRSGTVTTGLVLAGLLGLADLAASGAPDVPVPAIVIAVALGLATLAALVPAWRRGNRRAIWAVAVTQALSALAAVPGLTAQDTSGATRAIITAVLATTILAIALLAPALRRTSAPS</sequence>
<keyword evidence="1" id="KW-0812">Transmembrane</keyword>